<keyword evidence="2" id="KW-1133">Transmembrane helix</keyword>
<feature type="transmembrane region" description="Helical" evidence="2">
    <location>
        <begin position="271"/>
        <end position="292"/>
    </location>
</feature>
<accession>A0ABQ6MP00</accession>
<evidence type="ECO:0000256" key="1">
    <source>
        <dbReference type="SAM" id="MobiDB-lite"/>
    </source>
</evidence>
<feature type="region of interest" description="Disordered" evidence="1">
    <location>
        <begin position="720"/>
        <end position="747"/>
    </location>
</feature>
<name>A0ABQ6MP00_9STRA</name>
<comment type="caution">
    <text evidence="3">The sequence shown here is derived from an EMBL/GenBank/DDBJ whole genome shotgun (WGS) entry which is preliminary data.</text>
</comment>
<feature type="region of interest" description="Disordered" evidence="1">
    <location>
        <begin position="608"/>
        <end position="656"/>
    </location>
</feature>
<organism evidence="3 4">
    <name type="scientific">Tetraparma gracilis</name>
    <dbReference type="NCBI Taxonomy" id="2962635"/>
    <lineage>
        <taxon>Eukaryota</taxon>
        <taxon>Sar</taxon>
        <taxon>Stramenopiles</taxon>
        <taxon>Ochrophyta</taxon>
        <taxon>Bolidophyceae</taxon>
        <taxon>Parmales</taxon>
        <taxon>Triparmaceae</taxon>
        <taxon>Tetraparma</taxon>
    </lineage>
</organism>
<keyword evidence="2" id="KW-0812">Transmembrane</keyword>
<evidence type="ECO:0000313" key="4">
    <source>
        <dbReference type="Proteomes" id="UP001165060"/>
    </source>
</evidence>
<protein>
    <submittedName>
        <fullName evidence="3">Uncharacterized protein</fullName>
    </submittedName>
</protein>
<proteinExistence type="predicted"/>
<dbReference type="Proteomes" id="UP001165060">
    <property type="component" value="Unassembled WGS sequence"/>
</dbReference>
<evidence type="ECO:0000256" key="2">
    <source>
        <dbReference type="SAM" id="Phobius"/>
    </source>
</evidence>
<keyword evidence="2" id="KW-0472">Membrane</keyword>
<reference evidence="3 4" key="1">
    <citation type="journal article" date="2023" name="Commun. Biol.">
        <title>Genome analysis of Parmales, the sister group of diatoms, reveals the evolutionary specialization of diatoms from phago-mixotrophs to photoautotrophs.</title>
        <authorList>
            <person name="Ban H."/>
            <person name="Sato S."/>
            <person name="Yoshikawa S."/>
            <person name="Yamada K."/>
            <person name="Nakamura Y."/>
            <person name="Ichinomiya M."/>
            <person name="Sato N."/>
            <person name="Blanc-Mathieu R."/>
            <person name="Endo H."/>
            <person name="Kuwata A."/>
            <person name="Ogata H."/>
        </authorList>
    </citation>
    <scope>NUCLEOTIDE SEQUENCE [LARGE SCALE GENOMIC DNA]</scope>
</reference>
<keyword evidence="4" id="KW-1185">Reference proteome</keyword>
<feature type="transmembrane region" description="Helical" evidence="2">
    <location>
        <begin position="342"/>
        <end position="364"/>
    </location>
</feature>
<dbReference type="EMBL" id="BRYB01001597">
    <property type="protein sequence ID" value="GMI29339.1"/>
    <property type="molecule type" value="Genomic_DNA"/>
</dbReference>
<evidence type="ECO:0000313" key="3">
    <source>
        <dbReference type="EMBL" id="GMI29339.1"/>
    </source>
</evidence>
<sequence>MEVSATGYITGTNFTATIAGEILYKKYTPAHASLTASVVIPYAGDWTLEVTQGTYNVQHFLGSPHLITVAPAATDPAMCVATYPKVVTAGSIFTATVSASDSYSNPTDDPADDFKAMLDSSDTPSAMSERTFSEVMTTAGSKALKILLDETEISNSPATFQVLPDVPDASTSTHNVGFTTFDSATDATIELRAAPLDRFNNTVSDATGFAVTINDEPPTPLPPPAYASSYEIPAGSTETLTLSFTYNGEEIANSPVTVEIAPVSPFSTETMYIVIVSLIGGVGVVFAFFTTFQKRSSNTSLMTVQKEIKDGVVGIASNAADPATDYLNWYVVVSKCSGAISAIYIAFVGISVVGATASVAVNVYQMKNLTKDTEEIRFENGELEEELTALKASKKSAAGAMSGALAAVLPVFGVSEEAAPKTPLEEKEDELLKKLEEIRRKQTEIFQKKRKKLRVIAGAAQALIEDLPITIFNILYMIHGCGMGFGGGERKAASEPSADALASEAAAPECSSVSNNELTVFIFSTVATVAFATYKLAELAKLPQLARMVELMEEANERDAGDALGLLREVQDVRAGGRGGSEVDRLRREADAEVARARAEADAEVARARAERDEAAQRERGRRKELEEEAVGERERAEKERDEALKRAGTERAEAAERVKRLEAALELAKEENAGSASTSPPHMMSPVAHFVRIPSECSDSSTFCTAAPELASFSPIRLARSAGGEPGGTPAARSHVTSRKPSTDAHFIRLRRARPASPVFASAAPWQMSSSASCDAEPRNAP</sequence>
<gene>
    <name evidence="3" type="ORF">TeGR_g10913</name>
</gene>